<evidence type="ECO:0000259" key="6">
    <source>
        <dbReference type="Pfam" id="PF11492"/>
    </source>
</evidence>
<feature type="domain" description="Picornavirus capsid" evidence="4">
    <location>
        <begin position="25"/>
        <end position="146"/>
    </location>
</feature>
<evidence type="ECO:0000256" key="3">
    <source>
        <dbReference type="ARBA" id="ARBA00022844"/>
    </source>
</evidence>
<dbReference type="InterPro" id="IPR029053">
    <property type="entry name" value="Viral_coat"/>
</dbReference>
<dbReference type="InterPro" id="IPR001676">
    <property type="entry name" value="Picornavirus_capsid"/>
</dbReference>
<feature type="domain" description="Dicistrovirus capsid-polyprotein C-terminal" evidence="5">
    <location>
        <begin position="559"/>
        <end position="839"/>
    </location>
</feature>
<feature type="domain" description="Capsid protein VP4 dicistrovirus" evidence="6">
    <location>
        <begin position="215"/>
        <end position="262"/>
    </location>
</feature>
<dbReference type="GO" id="GO:0019028">
    <property type="term" value="C:viral capsid"/>
    <property type="evidence" value="ECO:0007669"/>
    <property type="project" value="UniProtKB-KW"/>
</dbReference>
<dbReference type="Gene3D" id="4.10.690.10">
    <property type="entry name" value="Cricket Paralysis Virus, Vp4, Chain D"/>
    <property type="match status" value="1"/>
</dbReference>
<dbReference type="Pfam" id="PF00073">
    <property type="entry name" value="Rhv"/>
    <property type="match status" value="2"/>
</dbReference>
<evidence type="ECO:0000256" key="1">
    <source>
        <dbReference type="ARBA" id="ARBA00004328"/>
    </source>
</evidence>
<keyword evidence="2" id="KW-0167">Capsid protein</keyword>
<name>A0A140HEN0_9VIRU</name>
<keyword evidence="3" id="KW-0946">Virion</keyword>
<protein>
    <submittedName>
        <fullName evidence="7">Putative capsid</fullName>
    </submittedName>
</protein>
<dbReference type="InterPro" id="IPR033703">
    <property type="entry name" value="Rhv-like"/>
</dbReference>
<feature type="domain" description="Picornavirus capsid" evidence="4">
    <location>
        <begin position="328"/>
        <end position="467"/>
    </location>
</feature>
<evidence type="ECO:0000259" key="5">
    <source>
        <dbReference type="Pfam" id="PF08762"/>
    </source>
</evidence>
<dbReference type="SUPFAM" id="SSF88633">
    <property type="entry name" value="Positive stranded ssRNA viruses"/>
    <property type="match status" value="4"/>
</dbReference>
<reference evidence="7" key="1">
    <citation type="journal article" date="2016" name="Evol. Bioinform. Online">
        <title>Twenty-five new viruses associated with the Drosophilidae (Diptera).</title>
        <authorList>
            <person name="Webster C.L."/>
            <person name="Longdon B."/>
            <person name="Lewis S.H."/>
            <person name="Obbard D.J."/>
        </authorList>
    </citation>
    <scope>NUCLEOTIDE SEQUENCE</scope>
    <source>
        <strain evidence="7">Sdef_PoolSeq1</strain>
    </source>
</reference>
<evidence type="ECO:0000259" key="4">
    <source>
        <dbReference type="Pfam" id="PF00073"/>
    </source>
</evidence>
<dbReference type="Gene3D" id="2.60.120.20">
    <property type="match status" value="3"/>
</dbReference>
<dbReference type="EMBL" id="KU754505">
    <property type="protein sequence ID" value="AMO03207.1"/>
    <property type="molecule type" value="Genomic_RNA"/>
</dbReference>
<dbReference type="GO" id="GO:0005198">
    <property type="term" value="F:structural molecule activity"/>
    <property type="evidence" value="ECO:0007669"/>
    <property type="project" value="InterPro"/>
</dbReference>
<accession>A0A140HEN0</accession>
<proteinExistence type="predicted"/>
<dbReference type="Pfam" id="PF11492">
    <property type="entry name" value="Dicistro_VP4"/>
    <property type="match status" value="1"/>
</dbReference>
<organism evidence="7">
    <name type="scientific">Empeyrat virus</name>
    <dbReference type="NCBI Taxonomy" id="1807793"/>
    <lineage>
        <taxon>Viruses</taxon>
        <taxon>Riboviria</taxon>
        <taxon>Orthornavirae</taxon>
        <taxon>Pisuviricota</taxon>
        <taxon>Pisoniviricetes</taxon>
        <taxon>Picornavirales</taxon>
        <taxon>Dicistroviridae</taxon>
        <taxon>Cripavirus</taxon>
    </lineage>
</organism>
<dbReference type="InterPro" id="IPR024343">
    <property type="entry name" value="VP4_dicistrovir"/>
</dbReference>
<evidence type="ECO:0000256" key="2">
    <source>
        <dbReference type="ARBA" id="ARBA00022561"/>
    </source>
</evidence>
<dbReference type="Pfam" id="PF08762">
    <property type="entry name" value="CRPV_capsid"/>
    <property type="match status" value="1"/>
</dbReference>
<dbReference type="CDD" id="cd00205">
    <property type="entry name" value="rhv_like"/>
    <property type="match status" value="2"/>
</dbReference>
<dbReference type="InterPro" id="IPR014872">
    <property type="entry name" value="Dicistrovirus_capsid-polyPr_C"/>
</dbReference>
<comment type="subcellular location">
    <subcellularLocation>
        <location evidence="1">Virion</location>
    </subcellularLocation>
</comment>
<sequence>MTIANDKMHTICNFLERPLRIWSGQFSTSNTQDQVLYSGTFPDVLLSDPMYNEKIRGFVGLRANVEVTIQINAQKFQQGRLRLQYLPYQKYLGNKTTLINSTLTGMTSCPGVDIDVCGGSNPQSRIAQATFVIPYVSPHAYINLITGHGTMGQINLFVYSPLLSGSSESPNCEVTIWARFIEPKLAFPTSATPFFSATTRTHFAQVRGEAKKLKKTGVISNTLGSIAETLHTASKIPVIGSYLAIPEWLATSGEALCKLFGWSKPTMPMDTKLRTINCMPNYNGQDSSHKMALSADNEIDTPSGIGGTDLDEMALSSIFKIPAYWQQFTWSTSQTTTDQILWTDPVTPLKFSPISDTTNGINMTPVGYVSNCFGLWRGSLIYTFKLIKTGFHTGRLRVFFVPYETATNLVVGSAPVNEIEKNYQVVVDIEESDTFSFKVPYVATKPWFNTTSLGSVSDNISTSTGYIVVTVLNELRAVSTVSSSINILVEISGGDDLTFACPQAPLYLPGTPTAEPSSKMIEHEAQVFGTAVEVQRNEAQLLYDPDSITNIDPLTNWSPEAHCIGEKIVSARQLIKRTNYVGSIVENRTNYNDAIATQNNNTLGVINPYGMKYSSPVSGIDYLSYFSYLYAFFRGGMRIKIASIAQSADGILPTAETPAGVWMTKPYSTSNIFVKMFNALNPLMTTIVTKTAKMNNVIGKIGCNGLQFSGNSTNVATNMHPLFSNASSTLVVSNLIEGMTEVEVPYYNSTHITPCVDNGATASMFPVISQSEAEGAYPLPVLVFGTIPYNTSFQLMQQDLTPEVLSTMESSTQTSFHIYRQAADDFSFHYLIGIPTMISETSTNTGTFVPTVP</sequence>
<evidence type="ECO:0000313" key="7">
    <source>
        <dbReference type="EMBL" id="AMO03207.1"/>
    </source>
</evidence>